<dbReference type="GO" id="GO:0004888">
    <property type="term" value="F:transmembrane signaling receptor activity"/>
    <property type="evidence" value="ECO:0007669"/>
    <property type="project" value="InterPro"/>
</dbReference>
<evidence type="ECO:0000256" key="4">
    <source>
        <dbReference type="ARBA" id="ARBA00022692"/>
    </source>
</evidence>
<evidence type="ECO:0000256" key="8">
    <source>
        <dbReference type="PROSITE-ProRule" id="PRU00284"/>
    </source>
</evidence>
<dbReference type="GO" id="GO:0005886">
    <property type="term" value="C:plasma membrane"/>
    <property type="evidence" value="ECO:0007669"/>
    <property type="project" value="UniProtKB-SubCell"/>
</dbReference>
<organism evidence="12 13">
    <name type="scientific">Pulveribacter suum</name>
    <dbReference type="NCBI Taxonomy" id="2116657"/>
    <lineage>
        <taxon>Bacteria</taxon>
        <taxon>Pseudomonadati</taxon>
        <taxon>Pseudomonadota</taxon>
        <taxon>Betaproteobacteria</taxon>
        <taxon>Burkholderiales</taxon>
        <taxon>Comamonadaceae</taxon>
        <taxon>Pulveribacter</taxon>
    </lineage>
</organism>
<dbReference type="Pfam" id="PF00015">
    <property type="entry name" value="MCPsignal"/>
    <property type="match status" value="1"/>
</dbReference>
<keyword evidence="8" id="KW-0807">Transducer</keyword>
<feature type="compositionally biased region" description="Low complexity" evidence="9">
    <location>
        <begin position="541"/>
        <end position="581"/>
    </location>
</feature>
<dbReference type="Gene3D" id="1.10.287.950">
    <property type="entry name" value="Methyl-accepting chemotaxis protein"/>
    <property type="match status" value="1"/>
</dbReference>
<feature type="transmembrane region" description="Helical" evidence="10">
    <location>
        <begin position="198"/>
        <end position="216"/>
    </location>
</feature>
<dbReference type="EMBL" id="CP027792">
    <property type="protein sequence ID" value="AVP56949.1"/>
    <property type="molecule type" value="Genomic_DNA"/>
</dbReference>
<dbReference type="CDD" id="cd11386">
    <property type="entry name" value="MCP_signal"/>
    <property type="match status" value="1"/>
</dbReference>
<dbReference type="GO" id="GO:0007165">
    <property type="term" value="P:signal transduction"/>
    <property type="evidence" value="ECO:0007669"/>
    <property type="project" value="UniProtKB-KW"/>
</dbReference>
<evidence type="ECO:0000313" key="12">
    <source>
        <dbReference type="EMBL" id="AVP56949.1"/>
    </source>
</evidence>
<evidence type="ECO:0000313" key="13">
    <source>
        <dbReference type="Proteomes" id="UP000241829"/>
    </source>
</evidence>
<dbReference type="PANTHER" id="PTHR43531">
    <property type="entry name" value="PROTEIN ICFG"/>
    <property type="match status" value="1"/>
</dbReference>
<feature type="domain" description="Methyl-accepting transducer" evidence="11">
    <location>
        <begin position="275"/>
        <end position="504"/>
    </location>
</feature>
<gene>
    <name evidence="12" type="ORF">C7H73_04225</name>
</gene>
<keyword evidence="13" id="KW-1185">Reference proteome</keyword>
<comment type="similarity">
    <text evidence="7">Belongs to the methyl-accepting chemotaxis (MCP) protein family.</text>
</comment>
<keyword evidence="5 10" id="KW-1133">Transmembrane helix</keyword>
<dbReference type="PRINTS" id="PR00260">
    <property type="entry name" value="CHEMTRNSDUCR"/>
</dbReference>
<dbReference type="RefSeq" id="WP_106845506.1">
    <property type="nucleotide sequence ID" value="NZ_CP027792.1"/>
</dbReference>
<proteinExistence type="inferred from homology"/>
<evidence type="ECO:0000256" key="3">
    <source>
        <dbReference type="ARBA" id="ARBA00022481"/>
    </source>
</evidence>
<dbReference type="Gene3D" id="3.30.450.20">
    <property type="entry name" value="PAS domain"/>
    <property type="match status" value="1"/>
</dbReference>
<dbReference type="AlphaFoldDB" id="A0A2P1NIR1"/>
<feature type="region of interest" description="Disordered" evidence="9">
    <location>
        <begin position="541"/>
        <end position="587"/>
    </location>
</feature>
<keyword evidence="4 10" id="KW-0812">Transmembrane</keyword>
<keyword evidence="6 10" id="KW-0472">Membrane</keyword>
<dbReference type="InterPro" id="IPR004089">
    <property type="entry name" value="MCPsignal_dom"/>
</dbReference>
<dbReference type="Pfam" id="PF17200">
    <property type="entry name" value="sCache_2"/>
    <property type="match status" value="1"/>
</dbReference>
<dbReference type="PANTHER" id="PTHR43531:SF14">
    <property type="entry name" value="METHYL-ACCEPTING CHEMOTAXIS PROTEIN I-RELATED"/>
    <property type="match status" value="1"/>
</dbReference>
<dbReference type="SMART" id="SM00283">
    <property type="entry name" value="MA"/>
    <property type="match status" value="1"/>
</dbReference>
<dbReference type="FunFam" id="1.10.287.950:FF:000001">
    <property type="entry name" value="Methyl-accepting chemotaxis sensory transducer"/>
    <property type="match status" value="1"/>
</dbReference>
<sequence>MNKLSLKAKIVLMLATALLALLAMATMALLQERRLIVQARQDTLATAVQSAHSIVAAYKARADSGAMPREEAQNAAKEALRLSRYGGPDGRTEYFYIWTLDSRGVMHPIKPEWEGQDMSGKLKDGTGMDLLRQITSALAASTDGKVFVAAMFPRPGQQELSPKLQYAMRVDGWNWFVGSGLYTDDVDAAVRRALLKDLALVALVMLLVGGVGWAVLRSVLRQIGGDPAQAMAVMSEVARGHLDAPVPPSPSGSLLDGLAQMVDSLRRLVAEVRSASDSIATAAAEIAQGNNDLAHRTEDTASNLQATASSMEELTSTVRQTSDSAQTANQLASSAAQVAGRGGQVVAQVVSTMQEINAGSRKISDITGVIDSIAFQTNILALNAAVEAARAGEQGRGFAVVAGEVRQLAQRSAEAAKEIKTLIGASVDKVETGTQLVGSAGSTMDDIVASVQRVSDIIGEIGAATSEQSQGIAQVSTAMSELDQMTQQNSALVEQSTAAAQSLREQALRLTQVVALFRLEAGAAPAPSPAAALRPMAAPAPRPAALRPMARRPAAAPATAAAPRPAIAAPAPSPRQAAGAQDDWESF</sequence>
<evidence type="ECO:0000256" key="9">
    <source>
        <dbReference type="SAM" id="MobiDB-lite"/>
    </source>
</evidence>
<evidence type="ECO:0000256" key="6">
    <source>
        <dbReference type="ARBA" id="ARBA00023136"/>
    </source>
</evidence>
<evidence type="ECO:0000259" key="11">
    <source>
        <dbReference type="PROSITE" id="PS50111"/>
    </source>
</evidence>
<keyword evidence="2" id="KW-1003">Cell membrane</keyword>
<comment type="subcellular location">
    <subcellularLocation>
        <location evidence="1">Cell membrane</location>
        <topology evidence="1">Multi-pass membrane protein</topology>
    </subcellularLocation>
</comment>
<accession>A0A2P1NIR1</accession>
<evidence type="ECO:0000256" key="1">
    <source>
        <dbReference type="ARBA" id="ARBA00004651"/>
    </source>
</evidence>
<dbReference type="PROSITE" id="PS50111">
    <property type="entry name" value="CHEMOTAXIS_TRANSDUC_2"/>
    <property type="match status" value="1"/>
</dbReference>
<evidence type="ECO:0000256" key="5">
    <source>
        <dbReference type="ARBA" id="ARBA00022989"/>
    </source>
</evidence>
<dbReference type="InterPro" id="IPR051310">
    <property type="entry name" value="MCP_chemotaxis"/>
</dbReference>
<protein>
    <submittedName>
        <fullName evidence="12">Chemotaxis protein</fullName>
    </submittedName>
</protein>
<evidence type="ECO:0000256" key="7">
    <source>
        <dbReference type="ARBA" id="ARBA00029447"/>
    </source>
</evidence>
<dbReference type="KEGG" id="melm:C7H73_04225"/>
<dbReference type="SMART" id="SM01049">
    <property type="entry name" value="Cache_2"/>
    <property type="match status" value="1"/>
</dbReference>
<dbReference type="SUPFAM" id="SSF58104">
    <property type="entry name" value="Methyl-accepting chemotaxis protein (MCP) signaling domain"/>
    <property type="match status" value="1"/>
</dbReference>
<reference evidence="13" key="1">
    <citation type="submission" date="2018-03" db="EMBL/GenBank/DDBJ databases">
        <title>Genome sequencing of Melaminivora sp. strain SC2-7.</title>
        <authorList>
            <person name="Kim S.-J."/>
            <person name="Heo J."/>
            <person name="Ahn J.-H."/>
            <person name="Kwon S.-W."/>
        </authorList>
    </citation>
    <scope>NUCLEOTIDE SEQUENCE [LARGE SCALE GENOMIC DNA]</scope>
    <source>
        <strain evidence="13">SC2-7</strain>
    </source>
</reference>
<dbReference type="OrthoDB" id="8555762at2"/>
<dbReference type="GO" id="GO:0006935">
    <property type="term" value="P:chemotaxis"/>
    <property type="evidence" value="ECO:0007669"/>
    <property type="project" value="InterPro"/>
</dbReference>
<evidence type="ECO:0000256" key="2">
    <source>
        <dbReference type="ARBA" id="ARBA00022475"/>
    </source>
</evidence>
<evidence type="ECO:0000256" key="10">
    <source>
        <dbReference type="SAM" id="Phobius"/>
    </source>
</evidence>
<name>A0A2P1NIR1_9BURK</name>
<dbReference type="Proteomes" id="UP000241829">
    <property type="component" value="Chromosome"/>
</dbReference>
<dbReference type="InterPro" id="IPR004090">
    <property type="entry name" value="Chemotax_Me-accpt_rcpt"/>
</dbReference>
<keyword evidence="3" id="KW-0488">Methylation</keyword>
<dbReference type="InterPro" id="IPR033480">
    <property type="entry name" value="sCache_2"/>
</dbReference>